<evidence type="ECO:0000256" key="6">
    <source>
        <dbReference type="ARBA" id="ARBA00039067"/>
    </source>
</evidence>
<evidence type="ECO:0000256" key="3">
    <source>
        <dbReference type="ARBA" id="ARBA00022741"/>
    </source>
</evidence>
<evidence type="ECO:0000259" key="9">
    <source>
        <dbReference type="PROSITE" id="PS50011"/>
    </source>
</evidence>
<dbReference type="Gene3D" id="1.10.510.10">
    <property type="entry name" value="Transferase(Phosphotransferase) domain 1"/>
    <property type="match status" value="1"/>
</dbReference>
<gene>
    <name evidence="10" type="ORF">ECPE_LOCUS14641</name>
</gene>
<dbReference type="SUPFAM" id="SSF56112">
    <property type="entry name" value="Protein kinase-like (PK-like)"/>
    <property type="match status" value="1"/>
</dbReference>
<dbReference type="InterPro" id="IPR011009">
    <property type="entry name" value="Kinase-like_dom_sf"/>
</dbReference>
<keyword evidence="3 7" id="KW-0547">Nucleotide-binding</keyword>
<organism evidence="12">
    <name type="scientific">Echinostoma caproni</name>
    <dbReference type="NCBI Taxonomy" id="27848"/>
    <lineage>
        <taxon>Eukaryota</taxon>
        <taxon>Metazoa</taxon>
        <taxon>Spiralia</taxon>
        <taxon>Lophotrochozoa</taxon>
        <taxon>Platyhelminthes</taxon>
        <taxon>Trematoda</taxon>
        <taxon>Digenea</taxon>
        <taxon>Plagiorchiida</taxon>
        <taxon>Echinostomata</taxon>
        <taxon>Echinostomatoidea</taxon>
        <taxon>Echinostomatidae</taxon>
        <taxon>Echinostoma</taxon>
    </lineage>
</organism>
<proteinExistence type="predicted"/>
<name>A0A183B606_9TREM</name>
<keyword evidence="11" id="KW-1185">Reference proteome</keyword>
<dbReference type="InterPro" id="IPR000719">
    <property type="entry name" value="Prot_kinase_dom"/>
</dbReference>
<evidence type="ECO:0000256" key="2">
    <source>
        <dbReference type="ARBA" id="ARBA00022679"/>
    </source>
</evidence>
<accession>A0A183B606</accession>
<sequence length="138" mass="15483">MHRNRRSASITRARSAPAQRPMVPRTDAIAAGYGALENYTIQMPVGQGQFATVWRALHQPTGRVVAMKRVKIFEMMDAKARKDCIQEIDLLKQLNHPNVISYLASFVENNELVIVLELADAGDLLHMIKVSTYPVSHD</sequence>
<keyword evidence="4" id="KW-0418">Kinase</keyword>
<evidence type="ECO:0000313" key="12">
    <source>
        <dbReference type="WBParaSite" id="ECPE_0001468101-mRNA-1"/>
    </source>
</evidence>
<dbReference type="PANTHER" id="PTHR43289">
    <property type="entry name" value="MITOGEN-ACTIVATED PROTEIN KINASE KINASE KINASE 20-RELATED"/>
    <property type="match status" value="1"/>
</dbReference>
<dbReference type="EC" id="2.7.11.34" evidence="6"/>
<evidence type="ECO:0000256" key="7">
    <source>
        <dbReference type="PROSITE-ProRule" id="PRU10141"/>
    </source>
</evidence>
<dbReference type="FunFam" id="3.30.200.20:FF:000042">
    <property type="entry name" value="Aurora kinase A"/>
    <property type="match status" value="1"/>
</dbReference>
<dbReference type="Proteomes" id="UP000272942">
    <property type="component" value="Unassembled WGS sequence"/>
</dbReference>
<dbReference type="EMBL" id="UZAN01058108">
    <property type="protein sequence ID" value="VDP91913.1"/>
    <property type="molecule type" value="Genomic_DNA"/>
</dbReference>
<dbReference type="PANTHER" id="PTHR43289:SF6">
    <property type="entry name" value="SERINE_THREONINE-PROTEIN KINASE NEKL-3"/>
    <property type="match status" value="1"/>
</dbReference>
<dbReference type="WBParaSite" id="ECPE_0001468101-mRNA-1">
    <property type="protein sequence ID" value="ECPE_0001468101-mRNA-1"/>
    <property type="gene ID" value="ECPE_0001468101"/>
</dbReference>
<dbReference type="OrthoDB" id="248923at2759"/>
<evidence type="ECO:0000256" key="5">
    <source>
        <dbReference type="ARBA" id="ARBA00022840"/>
    </source>
</evidence>
<dbReference type="GO" id="GO:0005524">
    <property type="term" value="F:ATP binding"/>
    <property type="evidence" value="ECO:0007669"/>
    <property type="project" value="UniProtKB-UniRule"/>
</dbReference>
<evidence type="ECO:0000256" key="4">
    <source>
        <dbReference type="ARBA" id="ARBA00022777"/>
    </source>
</evidence>
<reference evidence="12" key="1">
    <citation type="submission" date="2016-06" db="UniProtKB">
        <authorList>
            <consortium name="WormBaseParasite"/>
        </authorList>
    </citation>
    <scope>IDENTIFICATION</scope>
</reference>
<feature type="domain" description="Protein kinase" evidence="9">
    <location>
        <begin position="39"/>
        <end position="138"/>
    </location>
</feature>
<keyword evidence="2" id="KW-0808">Transferase</keyword>
<reference evidence="10 11" key="2">
    <citation type="submission" date="2018-11" db="EMBL/GenBank/DDBJ databases">
        <authorList>
            <consortium name="Pathogen Informatics"/>
        </authorList>
    </citation>
    <scope>NUCLEOTIDE SEQUENCE [LARGE SCALE GENOMIC DNA]</scope>
    <source>
        <strain evidence="10 11">Egypt</strain>
    </source>
</reference>
<feature type="compositionally biased region" description="Low complexity" evidence="8">
    <location>
        <begin position="7"/>
        <end position="16"/>
    </location>
</feature>
<dbReference type="GO" id="GO:0004674">
    <property type="term" value="F:protein serine/threonine kinase activity"/>
    <property type="evidence" value="ECO:0007669"/>
    <property type="project" value="UniProtKB-KW"/>
</dbReference>
<evidence type="ECO:0000256" key="8">
    <source>
        <dbReference type="SAM" id="MobiDB-lite"/>
    </source>
</evidence>
<feature type="binding site" evidence="7">
    <location>
        <position position="68"/>
    </location>
    <ligand>
        <name>ATP</name>
        <dbReference type="ChEBI" id="CHEBI:30616"/>
    </ligand>
</feature>
<dbReference type="PROSITE" id="PS50011">
    <property type="entry name" value="PROTEIN_KINASE_DOM"/>
    <property type="match status" value="1"/>
</dbReference>
<evidence type="ECO:0000256" key="1">
    <source>
        <dbReference type="ARBA" id="ARBA00022527"/>
    </source>
</evidence>
<dbReference type="PROSITE" id="PS00107">
    <property type="entry name" value="PROTEIN_KINASE_ATP"/>
    <property type="match status" value="1"/>
</dbReference>
<keyword evidence="1" id="KW-0723">Serine/threonine-protein kinase</keyword>
<evidence type="ECO:0000313" key="10">
    <source>
        <dbReference type="EMBL" id="VDP91913.1"/>
    </source>
</evidence>
<feature type="region of interest" description="Disordered" evidence="8">
    <location>
        <begin position="1"/>
        <end position="21"/>
    </location>
</feature>
<evidence type="ECO:0000313" key="11">
    <source>
        <dbReference type="Proteomes" id="UP000272942"/>
    </source>
</evidence>
<dbReference type="Pfam" id="PF00069">
    <property type="entry name" value="Pkinase"/>
    <property type="match status" value="1"/>
</dbReference>
<keyword evidence="5 7" id="KW-0067">ATP-binding</keyword>
<dbReference type="Gene3D" id="3.30.200.20">
    <property type="entry name" value="Phosphorylase Kinase, domain 1"/>
    <property type="match status" value="1"/>
</dbReference>
<protein>
    <recommendedName>
        <fullName evidence="6">NEK6-subfamily protein kinase</fullName>
        <ecNumber evidence="6">2.7.11.34</ecNumber>
    </recommendedName>
</protein>
<dbReference type="InterPro" id="IPR017441">
    <property type="entry name" value="Protein_kinase_ATP_BS"/>
</dbReference>
<dbReference type="AlphaFoldDB" id="A0A183B606"/>